<evidence type="ECO:0000313" key="7">
    <source>
        <dbReference type="Proteomes" id="UP000036987"/>
    </source>
</evidence>
<comment type="caution">
    <text evidence="6">The sequence shown here is derived from an EMBL/GenBank/DDBJ whole genome shotgun (WGS) entry which is preliminary data.</text>
</comment>
<reference evidence="7" key="1">
    <citation type="journal article" date="2016" name="Nature">
        <title>The genome of the seagrass Zostera marina reveals angiosperm adaptation to the sea.</title>
        <authorList>
            <person name="Olsen J.L."/>
            <person name="Rouze P."/>
            <person name="Verhelst B."/>
            <person name="Lin Y.-C."/>
            <person name="Bayer T."/>
            <person name="Collen J."/>
            <person name="Dattolo E."/>
            <person name="De Paoli E."/>
            <person name="Dittami S."/>
            <person name="Maumus F."/>
            <person name="Michel G."/>
            <person name="Kersting A."/>
            <person name="Lauritano C."/>
            <person name="Lohaus R."/>
            <person name="Toepel M."/>
            <person name="Tonon T."/>
            <person name="Vanneste K."/>
            <person name="Amirebrahimi M."/>
            <person name="Brakel J."/>
            <person name="Bostroem C."/>
            <person name="Chovatia M."/>
            <person name="Grimwood J."/>
            <person name="Jenkins J.W."/>
            <person name="Jueterbock A."/>
            <person name="Mraz A."/>
            <person name="Stam W.T."/>
            <person name="Tice H."/>
            <person name="Bornberg-Bauer E."/>
            <person name="Green P.J."/>
            <person name="Pearson G.A."/>
            <person name="Procaccini G."/>
            <person name="Duarte C.M."/>
            <person name="Schmutz J."/>
            <person name="Reusch T.B.H."/>
            <person name="Van de Peer Y."/>
        </authorList>
    </citation>
    <scope>NUCLEOTIDE SEQUENCE [LARGE SCALE GENOMIC DNA]</scope>
    <source>
        <strain evidence="7">cv. Finnish</strain>
    </source>
</reference>
<keyword evidence="7" id="KW-1185">Reference proteome</keyword>
<sequence>MPPLGKRQRRTPSKWYCGSGDEFLYHDRLRLGISSSSSTGSGSVDDEPAWHHWFKRKPRTLRQRRCCSGNGKIVPESEPISVPKIMSTDVEGDIELGEFEIGLERILGREVVEDLFFMEGLMQQDKQVKLDYESPWKGRDARDATDDNKRTIMLNLNYTQVMSAWSTQGSPWTDGERPANLDVDLDDTADYSASSGVTTTAVSVSGDGSREARVSRYKEKRRRRLFSKKIRYQVRKLNAEKRPRMKGRFVKRTPPFTHADTSIQR</sequence>
<dbReference type="EMBL" id="LFYR01002228">
    <property type="protein sequence ID" value="KMZ55940.1"/>
    <property type="molecule type" value="Genomic_DNA"/>
</dbReference>
<dbReference type="PROSITE" id="PS51017">
    <property type="entry name" value="CCT"/>
    <property type="match status" value="1"/>
</dbReference>
<protein>
    <recommendedName>
        <fullName evidence="5">CCT domain-containing protein</fullName>
    </recommendedName>
</protein>
<organism evidence="6 7">
    <name type="scientific">Zostera marina</name>
    <name type="common">Eelgrass</name>
    <dbReference type="NCBI Taxonomy" id="29655"/>
    <lineage>
        <taxon>Eukaryota</taxon>
        <taxon>Viridiplantae</taxon>
        <taxon>Streptophyta</taxon>
        <taxon>Embryophyta</taxon>
        <taxon>Tracheophyta</taxon>
        <taxon>Spermatophyta</taxon>
        <taxon>Magnoliopsida</taxon>
        <taxon>Liliopsida</taxon>
        <taxon>Zosteraceae</taxon>
        <taxon>Zostera</taxon>
    </lineage>
</organism>
<gene>
    <name evidence="6" type="ORF">ZOSMA_9G00420</name>
</gene>
<evidence type="ECO:0000256" key="1">
    <source>
        <dbReference type="ARBA" id="ARBA00004123"/>
    </source>
</evidence>
<dbReference type="InterPro" id="IPR010402">
    <property type="entry name" value="CCT_domain"/>
</dbReference>
<dbReference type="STRING" id="29655.A0A0K9NIY1"/>
<feature type="region of interest" description="Disordered" evidence="4">
    <location>
        <begin position="241"/>
        <end position="265"/>
    </location>
</feature>
<proteinExistence type="predicted"/>
<dbReference type="GO" id="GO:0005634">
    <property type="term" value="C:nucleus"/>
    <property type="evidence" value="ECO:0000318"/>
    <property type="project" value="GO_Central"/>
</dbReference>
<dbReference type="PANTHER" id="PTHR31874:SF1">
    <property type="entry name" value="ZINC FINGER PROTEIN CONSTANS-LIKE 6"/>
    <property type="match status" value="1"/>
</dbReference>
<dbReference type="Pfam" id="PF06203">
    <property type="entry name" value="CCT"/>
    <property type="match status" value="1"/>
</dbReference>
<dbReference type="AlphaFoldDB" id="A0A0K9NIY1"/>
<keyword evidence="2 3" id="KW-0539">Nucleus</keyword>
<dbReference type="GO" id="GO:0006355">
    <property type="term" value="P:regulation of DNA-templated transcription"/>
    <property type="evidence" value="ECO:0000318"/>
    <property type="project" value="GO_Central"/>
</dbReference>
<accession>A0A0K9NIY1</accession>
<feature type="domain" description="CCT" evidence="5">
    <location>
        <begin position="210"/>
        <end position="252"/>
    </location>
</feature>
<name>A0A0K9NIY1_ZOSMR</name>
<dbReference type="InterPro" id="IPR052453">
    <property type="entry name" value="CONSTANS-like_ZF"/>
</dbReference>
<evidence type="ECO:0000256" key="2">
    <source>
        <dbReference type="ARBA" id="ARBA00023242"/>
    </source>
</evidence>
<evidence type="ECO:0000259" key="5">
    <source>
        <dbReference type="PROSITE" id="PS51017"/>
    </source>
</evidence>
<evidence type="ECO:0000256" key="4">
    <source>
        <dbReference type="SAM" id="MobiDB-lite"/>
    </source>
</evidence>
<dbReference type="OrthoDB" id="153872at2759"/>
<dbReference type="PANTHER" id="PTHR31874">
    <property type="entry name" value="CCT MOTIF FAMILY PROTEIN, EXPRESSED"/>
    <property type="match status" value="1"/>
</dbReference>
<evidence type="ECO:0000256" key="3">
    <source>
        <dbReference type="PROSITE-ProRule" id="PRU00357"/>
    </source>
</evidence>
<evidence type="ECO:0000313" key="6">
    <source>
        <dbReference type="EMBL" id="KMZ55940.1"/>
    </source>
</evidence>
<dbReference type="Proteomes" id="UP000036987">
    <property type="component" value="Unassembled WGS sequence"/>
</dbReference>
<comment type="subcellular location">
    <subcellularLocation>
        <location evidence="1 3">Nucleus</location>
    </subcellularLocation>
</comment>